<name>A0A8J4FKR1_9CHLO</name>
<feature type="coiled-coil region" evidence="1">
    <location>
        <begin position="64"/>
        <end position="158"/>
    </location>
</feature>
<evidence type="ECO:0000256" key="1">
    <source>
        <dbReference type="SAM" id="Coils"/>
    </source>
</evidence>
<comment type="caution">
    <text evidence="2">The sequence shown here is derived from an EMBL/GenBank/DDBJ whole genome shotgun (WGS) entry which is preliminary data.</text>
</comment>
<dbReference type="EMBL" id="BNCP01000008">
    <property type="protein sequence ID" value="GIL76141.1"/>
    <property type="molecule type" value="Genomic_DNA"/>
</dbReference>
<organism evidence="2 3">
    <name type="scientific">Volvox reticuliferus</name>
    <dbReference type="NCBI Taxonomy" id="1737510"/>
    <lineage>
        <taxon>Eukaryota</taxon>
        <taxon>Viridiplantae</taxon>
        <taxon>Chlorophyta</taxon>
        <taxon>core chlorophytes</taxon>
        <taxon>Chlorophyceae</taxon>
        <taxon>CS clade</taxon>
        <taxon>Chlamydomonadales</taxon>
        <taxon>Volvocaceae</taxon>
        <taxon>Volvox</taxon>
    </lineage>
</organism>
<feature type="coiled-coil region" evidence="1">
    <location>
        <begin position="214"/>
        <end position="311"/>
    </location>
</feature>
<accession>A0A8J4FKR1</accession>
<sequence>MGVASARTFCSHLHKGTPTHSHNCQVETAQQLKLDLAILAEAFSAKEAELEAAHGRLVVAEGREEDLKKQVALAEDSLKSLTAMLSELQTTNTELAERFEALEASFRATSEQRADAEARAMETSQQLVEARDQVAALRDQLSAKNKALADTAQALSEAQAAESSQRMAAQTLSERLAAEQAAVIKQTRDVETLREQVVVLNEQIAFLSGSESSVKKLQEALRRSDGELTELRNQLADVQRHAQAADNSVGERVKDMDRLQRDLEAASAALVESESALALARRAAEATDSELRVVKRQAEAAATEVASMRAQVAALAGELTAVRQDRDAASRAEFESLRQLQSELAAEAAATLELLNKAESLVLASSGGLWRVIVSGNKPKDFSEWMKHLSPSTSAQAQDTASVSAGSRMFVAVQKAGWHVALSGGRRMGNRRDGAVQWC</sequence>
<proteinExistence type="predicted"/>
<protein>
    <submittedName>
        <fullName evidence="2">Uncharacterized protein</fullName>
    </submittedName>
</protein>
<dbReference type="Gene3D" id="1.20.1480.30">
    <property type="entry name" value="Designed four-helix bundle protein"/>
    <property type="match status" value="1"/>
</dbReference>
<evidence type="ECO:0000313" key="2">
    <source>
        <dbReference type="EMBL" id="GIL76141.1"/>
    </source>
</evidence>
<keyword evidence="1" id="KW-0175">Coiled coil</keyword>
<keyword evidence="3" id="KW-1185">Reference proteome</keyword>
<dbReference type="AlphaFoldDB" id="A0A8J4FKR1"/>
<dbReference type="OrthoDB" id="536917at2759"/>
<evidence type="ECO:0000313" key="3">
    <source>
        <dbReference type="Proteomes" id="UP000747110"/>
    </source>
</evidence>
<gene>
    <name evidence="2" type="ORF">Vretifemale_5843</name>
</gene>
<reference evidence="2" key="1">
    <citation type="journal article" date="2021" name="Proc. Natl. Acad. Sci. U.S.A.">
        <title>Three genomes in the algal genus Volvox reveal the fate of a haploid sex-determining region after a transition to homothallism.</title>
        <authorList>
            <person name="Yamamoto K."/>
            <person name="Hamaji T."/>
            <person name="Kawai-Toyooka H."/>
            <person name="Matsuzaki R."/>
            <person name="Takahashi F."/>
            <person name="Nishimura Y."/>
            <person name="Kawachi M."/>
            <person name="Noguchi H."/>
            <person name="Minakuchi Y."/>
            <person name="Umen J.G."/>
            <person name="Toyoda A."/>
            <person name="Nozaki H."/>
        </authorList>
    </citation>
    <scope>NUCLEOTIDE SEQUENCE</scope>
    <source>
        <strain evidence="2">NIES-3786</strain>
    </source>
</reference>
<dbReference type="Proteomes" id="UP000747110">
    <property type="component" value="Unassembled WGS sequence"/>
</dbReference>